<evidence type="ECO:0000313" key="2">
    <source>
        <dbReference type="EMBL" id="RCI74911.1"/>
    </source>
</evidence>
<organism evidence="2 4">
    <name type="scientific">Pseudomonas aeruginosa</name>
    <dbReference type="NCBI Taxonomy" id="287"/>
    <lineage>
        <taxon>Bacteria</taxon>
        <taxon>Pseudomonadati</taxon>
        <taxon>Pseudomonadota</taxon>
        <taxon>Gammaproteobacteria</taxon>
        <taxon>Pseudomonadales</taxon>
        <taxon>Pseudomonadaceae</taxon>
        <taxon>Pseudomonas</taxon>
    </lineage>
</organism>
<name>A0A2K4Y2X8_PSEAI</name>
<evidence type="ECO:0000313" key="3">
    <source>
        <dbReference type="Proteomes" id="UP000045039"/>
    </source>
</evidence>
<comment type="caution">
    <text evidence="2">The sequence shown here is derived from an EMBL/GenBank/DDBJ whole genome shotgun (WGS) entry which is preliminary data.</text>
</comment>
<dbReference type="EMBL" id="QORE01000269">
    <property type="protein sequence ID" value="RCI74911.1"/>
    <property type="molecule type" value="Genomic_DNA"/>
</dbReference>
<gene>
    <name evidence="2" type="ORF">DT376_10450</name>
    <name evidence="1" type="ORF">PAERUG_P19_London_7_VIM_2_05_10_05152</name>
</gene>
<dbReference type="EMBL" id="CVVU01000234">
    <property type="protein sequence ID" value="CRP65739.1"/>
    <property type="molecule type" value="Genomic_DNA"/>
</dbReference>
<dbReference type="AlphaFoldDB" id="A0A2K4Y2X8"/>
<evidence type="ECO:0000313" key="4">
    <source>
        <dbReference type="Proteomes" id="UP000253594"/>
    </source>
</evidence>
<proteinExistence type="predicted"/>
<sequence length="237" mass="26451">MSLSLMRFMVKADAKLGFVPYDTLLNKKLEVSYRSIEAAFRRCDSLNQVSAGGTARAQQAQTAVDGKAPAIRLLNVYNRIHELYSRICTSVDGLSVFRAHRSEYDGLLDEYVQLAAAQVVNRSDPSPYWEHDRFTVSGEGFSLVCSASNGDVLEVSIQGIVKDAAAETLRSIKRVDIRELAEWFHSVSDRNFDLAGRTLDIRAVGYWPRGGGDRVSADEDFREDALQRQVGRPALRM</sequence>
<accession>A0A2K4Y2X8</accession>
<reference evidence="1" key="2">
    <citation type="submission" date="2015-06" db="EMBL/GenBank/DDBJ databases">
        <authorList>
            <person name="Radhakrishnan R."/>
            <person name="Underwood A."/>
            <person name="Al-Shahib A."/>
        </authorList>
    </citation>
    <scope>NUCLEOTIDE SEQUENCE</scope>
    <source>
        <strain evidence="1">P19_London_7_VIM_2_05_10</strain>
    </source>
</reference>
<protein>
    <submittedName>
        <fullName evidence="2">Uncharacterized protein</fullName>
    </submittedName>
</protein>
<dbReference type="Proteomes" id="UP000253594">
    <property type="component" value="Unassembled WGS sequence"/>
</dbReference>
<evidence type="ECO:0000313" key="1">
    <source>
        <dbReference type="EMBL" id="CRP65739.1"/>
    </source>
</evidence>
<dbReference type="RefSeq" id="WP_023100667.1">
    <property type="nucleotide sequence ID" value="NZ_BSAZ01000023.1"/>
</dbReference>
<dbReference type="Proteomes" id="UP000045039">
    <property type="component" value="Unassembled WGS sequence"/>
</dbReference>
<reference evidence="3" key="1">
    <citation type="submission" date="2015-06" db="EMBL/GenBank/DDBJ databases">
        <authorList>
            <person name="Radhakrishnan Rajesh"/>
            <person name="Underwood Anthony"/>
            <person name="Al-Shahib Ali"/>
        </authorList>
    </citation>
    <scope>NUCLEOTIDE SEQUENCE [LARGE SCALE GENOMIC DNA]</scope>
    <source>
        <strain evidence="3">P19_London_7_VIM_2_05_10</strain>
    </source>
</reference>
<reference evidence="2 4" key="3">
    <citation type="submission" date="2018-07" db="EMBL/GenBank/DDBJ databases">
        <title>Mechanisms of high-level aminoglycoside resistance among Gram-negative pathogens in Brazil.</title>
        <authorList>
            <person name="Ballaben A.S."/>
            <person name="Darini A.L.C."/>
            <person name="Doi Y."/>
        </authorList>
    </citation>
    <scope>NUCLEOTIDE SEQUENCE [LARGE SCALE GENOMIC DNA]</scope>
    <source>
        <strain evidence="2 4">B2-305</strain>
    </source>
</reference>